<organism evidence="1 2">
    <name type="scientific">Buddleja alternifolia</name>
    <dbReference type="NCBI Taxonomy" id="168488"/>
    <lineage>
        <taxon>Eukaryota</taxon>
        <taxon>Viridiplantae</taxon>
        <taxon>Streptophyta</taxon>
        <taxon>Embryophyta</taxon>
        <taxon>Tracheophyta</taxon>
        <taxon>Spermatophyta</taxon>
        <taxon>Magnoliopsida</taxon>
        <taxon>eudicotyledons</taxon>
        <taxon>Gunneridae</taxon>
        <taxon>Pentapetalae</taxon>
        <taxon>asterids</taxon>
        <taxon>lamiids</taxon>
        <taxon>Lamiales</taxon>
        <taxon>Scrophulariaceae</taxon>
        <taxon>Buddlejeae</taxon>
        <taxon>Buddleja</taxon>
    </lineage>
</organism>
<reference evidence="1" key="1">
    <citation type="submission" date="2019-10" db="EMBL/GenBank/DDBJ databases">
        <authorList>
            <person name="Zhang R."/>
            <person name="Pan Y."/>
            <person name="Wang J."/>
            <person name="Ma R."/>
            <person name="Yu S."/>
        </authorList>
    </citation>
    <scope>NUCLEOTIDE SEQUENCE</scope>
    <source>
        <strain evidence="1">LA-IB0</strain>
        <tissue evidence="1">Leaf</tissue>
    </source>
</reference>
<dbReference type="EMBL" id="WHWC01000014">
    <property type="protein sequence ID" value="KAG8369955.1"/>
    <property type="molecule type" value="Genomic_DNA"/>
</dbReference>
<dbReference type="AlphaFoldDB" id="A0AAV6WSI0"/>
<protein>
    <submittedName>
        <fullName evidence="1">Uncharacterized protein</fullName>
    </submittedName>
</protein>
<accession>A0AAV6WSI0</accession>
<dbReference type="Proteomes" id="UP000826271">
    <property type="component" value="Unassembled WGS sequence"/>
</dbReference>
<name>A0AAV6WSI0_9LAMI</name>
<evidence type="ECO:0000313" key="2">
    <source>
        <dbReference type="Proteomes" id="UP000826271"/>
    </source>
</evidence>
<comment type="caution">
    <text evidence="1">The sequence shown here is derived from an EMBL/GenBank/DDBJ whole genome shotgun (WGS) entry which is preliminary data.</text>
</comment>
<proteinExistence type="predicted"/>
<keyword evidence="2" id="KW-1185">Reference proteome</keyword>
<gene>
    <name evidence="1" type="ORF">BUALT_Bualt14G0067000</name>
</gene>
<evidence type="ECO:0000313" key="1">
    <source>
        <dbReference type="EMBL" id="KAG8369955.1"/>
    </source>
</evidence>
<sequence>MLQQHVELHVYSDHAMNNRGSTSRALQGFQRSSNTNIAFQVINGQHITHEFQSMAFGTTIHYHQGTMVASPSELNIVDNTVSDGVLLRAFVGTHNSIPMQGSRVERVVLEDRPIVQYVGPSYVGPTYRRSNSPSPVAQASMLTRRRDSNVPAIINRRCEPSSSHQFNRVQVEQSGDGIEIEDREIVEMVLISRVGYS</sequence>